<dbReference type="PROSITE" id="PS00042">
    <property type="entry name" value="HTH_CRP_1"/>
    <property type="match status" value="1"/>
</dbReference>
<dbReference type="InterPro" id="IPR036390">
    <property type="entry name" value="WH_DNA-bd_sf"/>
</dbReference>
<feature type="domain" description="HTH crp-type" evidence="1">
    <location>
        <begin position="19"/>
        <end position="92"/>
    </location>
</feature>
<dbReference type="PRINTS" id="PR00034">
    <property type="entry name" value="HTHCRP"/>
</dbReference>
<dbReference type="PROSITE" id="PS51063">
    <property type="entry name" value="HTH_CRP_2"/>
    <property type="match status" value="1"/>
</dbReference>
<proteinExistence type="predicted"/>
<dbReference type="InterPro" id="IPR018335">
    <property type="entry name" value="Tscrpt_reg_HTH_Crp-type_CS"/>
</dbReference>
<dbReference type="Pfam" id="PF13545">
    <property type="entry name" value="HTH_Crp_2"/>
    <property type="match status" value="1"/>
</dbReference>
<sequence>MFSAEIVRESRQMMLLGNASAEQRVAAFLLSVSARYRERGYSATSFVLRMTREDIGSFLGVTLETVSRTLSKFQQEGLLTVQGKSIELLNLDALDAR</sequence>
<dbReference type="InterPro" id="IPR036388">
    <property type="entry name" value="WH-like_DNA-bd_sf"/>
</dbReference>
<dbReference type="CDD" id="cd00092">
    <property type="entry name" value="HTH_CRP"/>
    <property type="match status" value="1"/>
</dbReference>
<reference evidence="2 3" key="1">
    <citation type="submission" date="2021-08" db="EMBL/GenBank/DDBJ databases">
        <authorList>
            <person name="Peeters C."/>
        </authorList>
    </citation>
    <scope>NUCLEOTIDE SEQUENCE [LARGE SCALE GENOMIC DNA]</scope>
    <source>
        <strain evidence="2 3">LMG 23994</strain>
    </source>
</reference>
<name>A0ABN7ZUG6_9BURK</name>
<comment type="caution">
    <text evidence="2">The sequence shown here is derived from an EMBL/GenBank/DDBJ whole genome shotgun (WGS) entry which is preliminary data.</text>
</comment>
<protein>
    <submittedName>
        <fullName evidence="2">Fumarate and nitrate reduction regulatory protein</fullName>
    </submittedName>
</protein>
<dbReference type="Proteomes" id="UP000701702">
    <property type="component" value="Unassembled WGS sequence"/>
</dbReference>
<accession>A0ABN7ZUG6</accession>
<evidence type="ECO:0000313" key="3">
    <source>
        <dbReference type="Proteomes" id="UP000701702"/>
    </source>
</evidence>
<evidence type="ECO:0000259" key="1">
    <source>
        <dbReference type="PROSITE" id="PS51063"/>
    </source>
</evidence>
<organism evidence="2 3">
    <name type="scientific">Cupriavidus pinatubonensis</name>
    <dbReference type="NCBI Taxonomy" id="248026"/>
    <lineage>
        <taxon>Bacteria</taxon>
        <taxon>Pseudomonadati</taxon>
        <taxon>Pseudomonadota</taxon>
        <taxon>Betaproteobacteria</taxon>
        <taxon>Burkholderiales</taxon>
        <taxon>Burkholderiaceae</taxon>
        <taxon>Cupriavidus</taxon>
    </lineage>
</organism>
<evidence type="ECO:0000313" key="2">
    <source>
        <dbReference type="EMBL" id="CAG9187739.1"/>
    </source>
</evidence>
<gene>
    <name evidence="2" type="primary">fnr_3</name>
    <name evidence="2" type="ORF">LMG23994_07185</name>
</gene>
<dbReference type="InterPro" id="IPR012318">
    <property type="entry name" value="HTH_CRP"/>
</dbReference>
<dbReference type="EMBL" id="CAJZAF010000110">
    <property type="protein sequence ID" value="CAG9187739.1"/>
    <property type="molecule type" value="Genomic_DNA"/>
</dbReference>
<keyword evidence="3" id="KW-1185">Reference proteome</keyword>
<dbReference type="SUPFAM" id="SSF46785">
    <property type="entry name" value="Winged helix' DNA-binding domain"/>
    <property type="match status" value="1"/>
</dbReference>
<dbReference type="Gene3D" id="1.10.10.10">
    <property type="entry name" value="Winged helix-like DNA-binding domain superfamily/Winged helix DNA-binding domain"/>
    <property type="match status" value="1"/>
</dbReference>
<dbReference type="SMART" id="SM00419">
    <property type="entry name" value="HTH_CRP"/>
    <property type="match status" value="1"/>
</dbReference>